<comment type="caution">
    <text evidence="10">The sequence shown here is derived from an EMBL/GenBank/DDBJ whole genome shotgun (WGS) entry which is preliminary data.</text>
</comment>
<dbReference type="InterPro" id="IPR001261">
    <property type="entry name" value="ArgE/DapE_CS"/>
</dbReference>
<organism evidence="10 11">
    <name type="scientific">Cloacibacillus evryensis</name>
    <dbReference type="NCBI Taxonomy" id="508460"/>
    <lineage>
        <taxon>Bacteria</taxon>
        <taxon>Thermotogati</taxon>
        <taxon>Synergistota</taxon>
        <taxon>Synergistia</taxon>
        <taxon>Synergistales</taxon>
        <taxon>Synergistaceae</taxon>
        <taxon>Cloacibacillus</taxon>
    </lineage>
</organism>
<accession>A0AAW5K6Q0</accession>
<feature type="binding site" evidence="7">
    <location>
        <position position="79"/>
    </location>
    <ligand>
        <name>Zn(2+)</name>
        <dbReference type="ChEBI" id="CHEBI:29105"/>
        <label>1</label>
    </ligand>
</feature>
<dbReference type="PIRSF" id="PIRSF001235">
    <property type="entry name" value="Amidase_carbamoylase"/>
    <property type="match status" value="1"/>
</dbReference>
<feature type="binding site" evidence="8">
    <location>
        <position position="265"/>
    </location>
    <ligand>
        <name>allantoate</name>
        <dbReference type="ChEBI" id="CHEBI:17536"/>
    </ligand>
</feature>
<evidence type="ECO:0000259" key="9">
    <source>
        <dbReference type="Pfam" id="PF07687"/>
    </source>
</evidence>
<dbReference type="NCBIfam" id="TIGR01879">
    <property type="entry name" value="hydantase"/>
    <property type="match status" value="1"/>
</dbReference>
<keyword evidence="11" id="KW-1185">Reference proteome</keyword>
<dbReference type="Gene3D" id="3.30.70.360">
    <property type="match status" value="1"/>
</dbReference>
<evidence type="ECO:0000256" key="1">
    <source>
        <dbReference type="ARBA" id="ARBA00001936"/>
    </source>
</evidence>
<feature type="binding site" evidence="7">
    <location>
        <position position="90"/>
    </location>
    <ligand>
        <name>Zn(2+)</name>
        <dbReference type="ChEBI" id="CHEBI:29105"/>
        <label>2</label>
    </ligand>
</feature>
<feature type="binding site" evidence="8">
    <location>
        <position position="205"/>
    </location>
    <ligand>
        <name>allantoate</name>
        <dbReference type="ChEBI" id="CHEBI:17536"/>
    </ligand>
</feature>
<dbReference type="InterPro" id="IPR036264">
    <property type="entry name" value="Bact_exopeptidase_dim_dom"/>
</dbReference>
<comment type="cofactor">
    <cofactor evidence="1">
        <name>Mn(2+)</name>
        <dbReference type="ChEBI" id="CHEBI:29035"/>
    </cofactor>
</comment>
<dbReference type="PANTHER" id="PTHR32494:SF19">
    <property type="entry name" value="ALLANTOATE DEIMINASE-RELATED"/>
    <property type="match status" value="1"/>
</dbReference>
<dbReference type="InterPro" id="IPR011650">
    <property type="entry name" value="Peptidase_M20_dimer"/>
</dbReference>
<keyword evidence="7" id="KW-0862">Zinc</keyword>
<evidence type="ECO:0000256" key="8">
    <source>
        <dbReference type="PIRSR" id="PIRSR001235-2"/>
    </source>
</evidence>
<dbReference type="SUPFAM" id="SSF53187">
    <property type="entry name" value="Zn-dependent exopeptidases"/>
    <property type="match status" value="1"/>
</dbReference>
<feature type="binding site" evidence="7">
    <location>
        <position position="125"/>
    </location>
    <ligand>
        <name>Zn(2+)</name>
        <dbReference type="ChEBI" id="CHEBI:29105"/>
        <label>2</label>
    </ligand>
</feature>
<dbReference type="RefSeq" id="WP_256182066.1">
    <property type="nucleotide sequence ID" value="NZ_DBEWVB010000074.1"/>
</dbReference>
<dbReference type="Proteomes" id="UP001205919">
    <property type="component" value="Unassembled WGS sequence"/>
</dbReference>
<dbReference type="InterPro" id="IPR010158">
    <property type="entry name" value="Amidase_Cbmase"/>
</dbReference>
<feature type="domain" description="Peptidase M20 dimerisation" evidence="9">
    <location>
        <begin position="208"/>
        <end position="299"/>
    </location>
</feature>
<dbReference type="PANTHER" id="PTHR32494">
    <property type="entry name" value="ALLANTOATE DEIMINASE-RELATED"/>
    <property type="match status" value="1"/>
</dbReference>
<dbReference type="PROSITE" id="PS00758">
    <property type="entry name" value="ARGE_DAPE_CPG2_1"/>
    <property type="match status" value="1"/>
</dbReference>
<dbReference type="Pfam" id="PF01546">
    <property type="entry name" value="Peptidase_M20"/>
    <property type="match status" value="1"/>
</dbReference>
<reference evidence="10 11" key="1">
    <citation type="submission" date="2022-06" db="EMBL/GenBank/DDBJ databases">
        <title>Isolation of gut microbiota from human fecal samples.</title>
        <authorList>
            <person name="Pamer E.G."/>
            <person name="Barat B."/>
            <person name="Waligurski E."/>
            <person name="Medina S."/>
            <person name="Paddock L."/>
            <person name="Mostad J."/>
        </authorList>
    </citation>
    <scope>NUCLEOTIDE SEQUENCE [LARGE SCALE GENOMIC DNA]</scope>
    <source>
        <strain evidence="10 11">DFI.9.90</strain>
    </source>
</reference>
<keyword evidence="5" id="KW-0378">Hydrolase</keyword>
<evidence type="ECO:0000256" key="3">
    <source>
        <dbReference type="ARBA" id="ARBA00011738"/>
    </source>
</evidence>
<sequence>MQINIERLMRTFNQVGNIGGGENGVTRLPNSPAYKEAAGVLAGLMEEAGMTAHIDSVGNVIGCLPGKDASLKHIAMGSHLDTVADAGLYDGNLGIHAALECVNAMRDAGYRPNRSIEVIGFNFEEGSELGGTFGSRAMMGCGDALLPEVKRYFDKFGLDERKVSDAKIDAGRLFAFFELHPEQGSRLEKQGLPIGVVDSIIGIERYVVTVNGEYNAAGTTPMSMRKDSLFAAARLICEIERLSGELTDPFVATVGRIEAFPGLLNVIPGKTELYLEIRDIRAENMRGFMDRLNDFIAAEKDFKITVEQIIDKPPLALDAGLVSMLEDLCRERGISSVTLPSFAGHDAKVMAAYVPAVMIFVPSAGGISHNKLEYTDPADIKTGTELLLEAVLKLDAAPESGACAL</sequence>
<protein>
    <submittedName>
        <fullName evidence="10">M20 family metallo-hydrolase</fullName>
    </submittedName>
</protein>
<comment type="cofactor">
    <cofactor evidence="7">
        <name>Zn(2+)</name>
        <dbReference type="ChEBI" id="CHEBI:29105"/>
    </cofactor>
    <text evidence="7">Binds 2 Zn(2+) ions per subunit.</text>
</comment>
<keyword evidence="4 7" id="KW-0479">Metal-binding</keyword>
<feature type="binding site" evidence="7">
    <location>
        <position position="90"/>
    </location>
    <ligand>
        <name>Zn(2+)</name>
        <dbReference type="ChEBI" id="CHEBI:29105"/>
        <label>1</label>
    </ligand>
</feature>
<evidence type="ECO:0000256" key="2">
    <source>
        <dbReference type="ARBA" id="ARBA00006153"/>
    </source>
</evidence>
<keyword evidence="6" id="KW-0464">Manganese</keyword>
<evidence type="ECO:0000256" key="7">
    <source>
        <dbReference type="PIRSR" id="PIRSR001235-1"/>
    </source>
</evidence>
<dbReference type="GO" id="GO:0046872">
    <property type="term" value="F:metal ion binding"/>
    <property type="evidence" value="ECO:0007669"/>
    <property type="project" value="UniProtKB-KW"/>
</dbReference>
<dbReference type="CDD" id="cd03884">
    <property type="entry name" value="M20_bAS"/>
    <property type="match status" value="1"/>
</dbReference>
<feature type="binding site" evidence="7">
    <location>
        <position position="369"/>
    </location>
    <ligand>
        <name>Zn(2+)</name>
        <dbReference type="ChEBI" id="CHEBI:29105"/>
        <label>2</label>
    </ligand>
</feature>
<evidence type="ECO:0000313" key="10">
    <source>
        <dbReference type="EMBL" id="MCQ4814819.1"/>
    </source>
</evidence>
<dbReference type="AlphaFoldDB" id="A0AAW5K6Q0"/>
<name>A0AAW5K6Q0_9BACT</name>
<dbReference type="Pfam" id="PF07687">
    <property type="entry name" value="M20_dimer"/>
    <property type="match status" value="1"/>
</dbReference>
<dbReference type="GO" id="GO:0016813">
    <property type="term" value="F:hydrolase activity, acting on carbon-nitrogen (but not peptide) bonds, in linear amidines"/>
    <property type="evidence" value="ECO:0007669"/>
    <property type="project" value="InterPro"/>
</dbReference>
<comment type="subunit">
    <text evidence="3">Homodimer.</text>
</comment>
<evidence type="ECO:0000313" key="11">
    <source>
        <dbReference type="Proteomes" id="UP001205919"/>
    </source>
</evidence>
<gene>
    <name evidence="10" type="ORF">NE630_10300</name>
</gene>
<evidence type="ECO:0000256" key="4">
    <source>
        <dbReference type="ARBA" id="ARBA00022723"/>
    </source>
</evidence>
<feature type="binding site" evidence="8">
    <location>
        <position position="278"/>
    </location>
    <ligand>
        <name>allantoate</name>
        <dbReference type="ChEBI" id="CHEBI:17536"/>
    </ligand>
</feature>
<dbReference type="InterPro" id="IPR002933">
    <property type="entry name" value="Peptidase_M20"/>
</dbReference>
<evidence type="ECO:0000256" key="5">
    <source>
        <dbReference type="ARBA" id="ARBA00022801"/>
    </source>
</evidence>
<proteinExistence type="inferred from homology"/>
<dbReference type="SUPFAM" id="SSF55031">
    <property type="entry name" value="Bacterial exopeptidase dimerisation domain"/>
    <property type="match status" value="1"/>
</dbReference>
<evidence type="ECO:0000256" key="6">
    <source>
        <dbReference type="ARBA" id="ARBA00023211"/>
    </source>
</evidence>
<dbReference type="Gene3D" id="3.40.630.10">
    <property type="entry name" value="Zn peptidases"/>
    <property type="match status" value="1"/>
</dbReference>
<comment type="similarity">
    <text evidence="2">Belongs to the peptidase M20 family.</text>
</comment>
<feature type="binding site" evidence="7">
    <location>
        <position position="180"/>
    </location>
    <ligand>
        <name>Zn(2+)</name>
        <dbReference type="ChEBI" id="CHEBI:29105"/>
        <label>1</label>
    </ligand>
</feature>
<dbReference type="EMBL" id="JANFYT010000021">
    <property type="protein sequence ID" value="MCQ4814819.1"/>
    <property type="molecule type" value="Genomic_DNA"/>
</dbReference>